<dbReference type="InterPro" id="IPR050938">
    <property type="entry name" value="Collagen_Structural_Proteins"/>
</dbReference>
<evidence type="ECO:0000256" key="1">
    <source>
        <dbReference type="SAM" id="MobiDB-lite"/>
    </source>
</evidence>
<feature type="compositionally biased region" description="Low complexity" evidence="1">
    <location>
        <begin position="85"/>
        <end position="118"/>
    </location>
</feature>
<dbReference type="Pfam" id="PF01391">
    <property type="entry name" value="Collagen"/>
    <property type="match status" value="1"/>
</dbReference>
<dbReference type="PANTHER" id="PTHR37456:SF6">
    <property type="entry name" value="COLLAGEN ALPHA-1(XXIII) CHAIN-LIKE ISOFORM X2"/>
    <property type="match status" value="1"/>
</dbReference>
<dbReference type="Proteomes" id="UP000177376">
    <property type="component" value="Unassembled WGS sequence"/>
</dbReference>
<feature type="region of interest" description="Disordered" evidence="1">
    <location>
        <begin position="51"/>
        <end position="127"/>
    </location>
</feature>
<feature type="signal peptide" evidence="2">
    <location>
        <begin position="1"/>
        <end position="22"/>
    </location>
</feature>
<dbReference type="PANTHER" id="PTHR37456">
    <property type="entry name" value="SI:CH211-266K2.1"/>
    <property type="match status" value="1"/>
</dbReference>
<feature type="chain" id="PRO_5009581580" description="LamG-like jellyroll fold domain-containing protein" evidence="2">
    <location>
        <begin position="23"/>
        <end position="373"/>
    </location>
</feature>
<evidence type="ECO:0008006" key="5">
    <source>
        <dbReference type="Google" id="ProtNLM"/>
    </source>
</evidence>
<evidence type="ECO:0000256" key="2">
    <source>
        <dbReference type="SAM" id="SignalP"/>
    </source>
</evidence>
<feature type="compositionally biased region" description="Low complexity" evidence="1">
    <location>
        <begin position="51"/>
        <end position="70"/>
    </location>
</feature>
<name>A0A1G1YHS4_9BACT</name>
<evidence type="ECO:0000313" key="3">
    <source>
        <dbReference type="EMBL" id="OGY51908.1"/>
    </source>
</evidence>
<reference evidence="3 4" key="1">
    <citation type="journal article" date="2016" name="Nat. Commun.">
        <title>Thousands of microbial genomes shed light on interconnected biogeochemical processes in an aquifer system.</title>
        <authorList>
            <person name="Anantharaman K."/>
            <person name="Brown C.T."/>
            <person name="Hug L.A."/>
            <person name="Sharon I."/>
            <person name="Castelle C.J."/>
            <person name="Probst A.J."/>
            <person name="Thomas B.C."/>
            <person name="Singh A."/>
            <person name="Wilkins M.J."/>
            <person name="Karaoz U."/>
            <person name="Brodie E.L."/>
            <person name="Williams K.H."/>
            <person name="Hubbard S.S."/>
            <person name="Banfield J.F."/>
        </authorList>
    </citation>
    <scope>NUCLEOTIDE SEQUENCE [LARGE SCALE GENOMIC DNA]</scope>
</reference>
<dbReference type="Pfam" id="PF13385">
    <property type="entry name" value="Laminin_G_3"/>
    <property type="match status" value="1"/>
</dbReference>
<dbReference type="EMBL" id="MHIM01000028">
    <property type="protein sequence ID" value="OGY51908.1"/>
    <property type="molecule type" value="Genomic_DNA"/>
</dbReference>
<dbReference type="SUPFAM" id="SSF49899">
    <property type="entry name" value="Concanavalin A-like lectins/glucanases"/>
    <property type="match status" value="1"/>
</dbReference>
<organism evidence="3 4">
    <name type="scientific">Candidatus Buchananbacteria bacterium RIFCSPLOWO2_01_FULL_39_33</name>
    <dbReference type="NCBI Taxonomy" id="1797543"/>
    <lineage>
        <taxon>Bacteria</taxon>
        <taxon>Candidatus Buchananiibacteriota</taxon>
    </lineage>
</organism>
<gene>
    <name evidence="3" type="ORF">A3A02_01160</name>
</gene>
<dbReference type="AlphaFoldDB" id="A0A1G1YHS4"/>
<sequence length="373" mass="40309">MKKVAVIGSVIAILLVVNVALAGDNPSGTPFQAIWNAITNLQSQITNIQLIPGPQGLPGEPGLQGIQGEPGAQGLQGETGPQGRQGIQGEPGSQGEQGEMGASGETGPQGPQGLQGPKGDPGEPSWDETRIADLEARVVYLENLNQPPEPQGFSAYANFKRGLSQYLSITDADQVGLNITHDMTIEGWIYLEADMPNNTDYEIVSKYDIDYNIDSRAYRFYLSTYGTQALYLNTSQDGSNEVANNAAWSPIAQIWYHVAVTRTLTTTKFYVNGMQLSTNNQFHTSTTICDNSASFIVGQLGVTPDDYWNGKMDDLRIWNVARTPAEILANKDIELTGAEAGLMGYWKFNGNALDSSLNGNDLTNNNGVTFIAY</sequence>
<dbReference type="InterPro" id="IPR013320">
    <property type="entry name" value="ConA-like_dom_sf"/>
</dbReference>
<evidence type="ECO:0000313" key="4">
    <source>
        <dbReference type="Proteomes" id="UP000177376"/>
    </source>
</evidence>
<dbReference type="Gene3D" id="2.60.120.200">
    <property type="match status" value="1"/>
</dbReference>
<protein>
    <recommendedName>
        <fullName evidence="5">LamG-like jellyroll fold domain-containing protein</fullName>
    </recommendedName>
</protein>
<accession>A0A1G1YHS4</accession>
<comment type="caution">
    <text evidence="3">The sequence shown here is derived from an EMBL/GenBank/DDBJ whole genome shotgun (WGS) entry which is preliminary data.</text>
</comment>
<proteinExistence type="predicted"/>
<dbReference type="InterPro" id="IPR008160">
    <property type="entry name" value="Collagen"/>
</dbReference>
<keyword evidence="2" id="KW-0732">Signal</keyword>